<evidence type="ECO:0000313" key="4">
    <source>
        <dbReference type="Proteomes" id="UP001054837"/>
    </source>
</evidence>
<evidence type="ECO:0000313" key="3">
    <source>
        <dbReference type="EMBL" id="GIY39242.1"/>
    </source>
</evidence>
<accession>A0AAV4T2Z2</accession>
<dbReference type="EMBL" id="BPLQ01008773">
    <property type="protein sequence ID" value="GIY39242.1"/>
    <property type="molecule type" value="Genomic_DNA"/>
</dbReference>
<feature type="transmembrane region" description="Helical" evidence="2">
    <location>
        <begin position="66"/>
        <end position="85"/>
    </location>
</feature>
<keyword evidence="2" id="KW-1133">Transmembrane helix</keyword>
<keyword evidence="2" id="KW-0812">Transmembrane</keyword>
<feature type="region of interest" description="Disordered" evidence="1">
    <location>
        <begin position="1"/>
        <end position="23"/>
    </location>
</feature>
<evidence type="ECO:0000256" key="1">
    <source>
        <dbReference type="SAM" id="MobiDB-lite"/>
    </source>
</evidence>
<evidence type="ECO:0000256" key="2">
    <source>
        <dbReference type="SAM" id="Phobius"/>
    </source>
</evidence>
<dbReference type="AlphaFoldDB" id="A0AAV4T2Z2"/>
<feature type="region of interest" description="Disordered" evidence="1">
    <location>
        <begin position="86"/>
        <end position="105"/>
    </location>
</feature>
<keyword evidence="2" id="KW-0472">Membrane</keyword>
<gene>
    <name evidence="3" type="ORF">CDAR_209661</name>
</gene>
<comment type="caution">
    <text evidence="3">The sequence shown here is derived from an EMBL/GenBank/DDBJ whole genome shotgun (WGS) entry which is preliminary data.</text>
</comment>
<dbReference type="Proteomes" id="UP001054837">
    <property type="component" value="Unassembled WGS sequence"/>
</dbReference>
<reference evidence="3 4" key="1">
    <citation type="submission" date="2021-06" db="EMBL/GenBank/DDBJ databases">
        <title>Caerostris darwini draft genome.</title>
        <authorList>
            <person name="Kono N."/>
            <person name="Arakawa K."/>
        </authorList>
    </citation>
    <scope>NUCLEOTIDE SEQUENCE [LARGE SCALE GENOMIC DNA]</scope>
</reference>
<keyword evidence="4" id="KW-1185">Reference proteome</keyword>
<protein>
    <submittedName>
        <fullName evidence="3">Uncharacterized protein</fullName>
    </submittedName>
</protein>
<organism evidence="3 4">
    <name type="scientific">Caerostris darwini</name>
    <dbReference type="NCBI Taxonomy" id="1538125"/>
    <lineage>
        <taxon>Eukaryota</taxon>
        <taxon>Metazoa</taxon>
        <taxon>Ecdysozoa</taxon>
        <taxon>Arthropoda</taxon>
        <taxon>Chelicerata</taxon>
        <taxon>Arachnida</taxon>
        <taxon>Araneae</taxon>
        <taxon>Araneomorphae</taxon>
        <taxon>Entelegynae</taxon>
        <taxon>Araneoidea</taxon>
        <taxon>Araneidae</taxon>
        <taxon>Caerostris</taxon>
    </lineage>
</organism>
<sequence length="105" mass="11443">MNEIDKSTGRQGGFPITGGCTDENTGRARFAAALMEVFNFGGGKIIFGYSVREVFEWNSFHFNAHVVWTGAILPCTASLICLVPGDKGDGLYRKRNQNPPSAIDE</sequence>
<name>A0AAV4T2Z2_9ARAC</name>
<proteinExistence type="predicted"/>